<dbReference type="InterPro" id="IPR017452">
    <property type="entry name" value="GPCR_Rhodpsn_7TM"/>
</dbReference>
<keyword evidence="4 13" id="KW-0812">Transmembrane</keyword>
<evidence type="ECO:0000256" key="13">
    <source>
        <dbReference type="RuleBase" id="RU000688"/>
    </source>
</evidence>
<evidence type="ECO:0000256" key="1">
    <source>
        <dbReference type="ARBA" id="ARBA00004651"/>
    </source>
</evidence>
<protein>
    <recommendedName>
        <fullName evidence="14">Olfactory receptor</fullName>
    </recommendedName>
</protein>
<dbReference type="InterPro" id="IPR000276">
    <property type="entry name" value="GPCR_Rhodpsn"/>
</dbReference>
<dbReference type="GO" id="GO:0004984">
    <property type="term" value="F:olfactory receptor activity"/>
    <property type="evidence" value="ECO:0007669"/>
    <property type="project" value="InterPro"/>
</dbReference>
<name>A0A8C7XEQ2_9TELE</name>
<dbReference type="InterPro" id="IPR000725">
    <property type="entry name" value="Olfact_rcpt"/>
</dbReference>
<dbReference type="GO" id="GO:0005549">
    <property type="term" value="F:odorant binding"/>
    <property type="evidence" value="ECO:0007669"/>
    <property type="project" value="TreeGrafter"/>
</dbReference>
<feature type="transmembrane region" description="Helical" evidence="14">
    <location>
        <begin position="157"/>
        <end position="179"/>
    </location>
</feature>
<proteinExistence type="inferred from homology"/>
<evidence type="ECO:0000256" key="14">
    <source>
        <dbReference type="RuleBase" id="RU363047"/>
    </source>
</evidence>
<dbReference type="InterPro" id="IPR052921">
    <property type="entry name" value="GPCR1_Superfamily_Member"/>
</dbReference>
<evidence type="ECO:0000313" key="17">
    <source>
        <dbReference type="Proteomes" id="UP000694383"/>
    </source>
</evidence>
<keyword evidence="7 13" id="KW-0297">G-protein coupled receptor</keyword>
<evidence type="ECO:0000256" key="11">
    <source>
        <dbReference type="ARBA" id="ARBA00023180"/>
    </source>
</evidence>
<dbReference type="PRINTS" id="PR00237">
    <property type="entry name" value="GPCRRHODOPSN"/>
</dbReference>
<keyword evidence="5 14" id="KW-0552">Olfaction</keyword>
<keyword evidence="9" id="KW-1015">Disulfide bond</keyword>
<evidence type="ECO:0000256" key="4">
    <source>
        <dbReference type="ARBA" id="ARBA00022692"/>
    </source>
</evidence>
<dbReference type="AlphaFoldDB" id="A0A8C7XEQ2"/>
<evidence type="ECO:0000313" key="16">
    <source>
        <dbReference type="Ensembl" id="ENSOSIP00000011568.1"/>
    </source>
</evidence>
<evidence type="ECO:0000259" key="15">
    <source>
        <dbReference type="PROSITE" id="PS50262"/>
    </source>
</evidence>
<feature type="transmembrane region" description="Helical" evidence="14">
    <location>
        <begin position="38"/>
        <end position="63"/>
    </location>
</feature>
<reference evidence="16" key="1">
    <citation type="submission" date="2025-08" db="UniProtKB">
        <authorList>
            <consortium name="Ensembl"/>
        </authorList>
    </citation>
    <scope>IDENTIFICATION</scope>
</reference>
<feature type="domain" description="G-protein coupled receptors family 1 profile" evidence="15">
    <location>
        <begin position="57"/>
        <end position="306"/>
    </location>
</feature>
<dbReference type="GO" id="GO:0005886">
    <property type="term" value="C:plasma membrane"/>
    <property type="evidence" value="ECO:0007669"/>
    <property type="project" value="UniProtKB-SubCell"/>
</dbReference>
<dbReference type="PANTHER" id="PTHR26451">
    <property type="entry name" value="G_PROTEIN_RECEP_F1_2 DOMAIN-CONTAINING PROTEIN"/>
    <property type="match status" value="1"/>
</dbReference>
<feature type="transmembrane region" description="Helical" evidence="14">
    <location>
        <begin position="212"/>
        <end position="234"/>
    </location>
</feature>
<evidence type="ECO:0000256" key="8">
    <source>
        <dbReference type="ARBA" id="ARBA00023136"/>
    </source>
</evidence>
<dbReference type="SUPFAM" id="SSF81321">
    <property type="entry name" value="Family A G protein-coupled receptor-like"/>
    <property type="match status" value="1"/>
</dbReference>
<keyword evidence="17" id="KW-1185">Reference proteome</keyword>
<dbReference type="FunFam" id="1.20.1070.10:FF:000024">
    <property type="entry name" value="Olfactory receptor"/>
    <property type="match status" value="1"/>
</dbReference>
<evidence type="ECO:0000256" key="3">
    <source>
        <dbReference type="ARBA" id="ARBA00022606"/>
    </source>
</evidence>
<evidence type="ECO:0000256" key="5">
    <source>
        <dbReference type="ARBA" id="ARBA00022725"/>
    </source>
</evidence>
<dbReference type="PANTHER" id="PTHR26451:SF854">
    <property type="entry name" value="ODORANT RECEPTOR-RELATED"/>
    <property type="match status" value="1"/>
</dbReference>
<feature type="transmembrane region" description="Helical" evidence="14">
    <location>
        <begin position="75"/>
        <end position="98"/>
    </location>
</feature>
<comment type="similarity">
    <text evidence="13">Belongs to the G-protein coupled receptor 1 family.</text>
</comment>
<comment type="subcellular location">
    <subcellularLocation>
        <location evidence="1 14">Cell membrane</location>
        <topology evidence="1 14">Multi-pass membrane protein</topology>
    </subcellularLocation>
</comment>
<dbReference type="Pfam" id="PF13853">
    <property type="entry name" value="7tm_4"/>
    <property type="match status" value="1"/>
</dbReference>
<keyword evidence="2 14" id="KW-1003">Cell membrane</keyword>
<evidence type="ECO:0000256" key="6">
    <source>
        <dbReference type="ARBA" id="ARBA00022989"/>
    </source>
</evidence>
<keyword evidence="10 13" id="KW-0675">Receptor</keyword>
<keyword evidence="6 14" id="KW-1133">Transmembrane helix</keyword>
<keyword evidence="11" id="KW-0325">Glycoprotein</keyword>
<feature type="transmembrane region" description="Helical" evidence="14">
    <location>
        <begin position="289"/>
        <end position="308"/>
    </location>
</feature>
<keyword evidence="8 14" id="KW-0472">Membrane</keyword>
<feature type="transmembrane region" description="Helical" evidence="14">
    <location>
        <begin position="255"/>
        <end position="277"/>
    </location>
</feature>
<dbReference type="GeneTree" id="ENSGT00940000165062"/>
<dbReference type="GO" id="GO:0004930">
    <property type="term" value="F:G protein-coupled receptor activity"/>
    <property type="evidence" value="ECO:0007669"/>
    <property type="project" value="UniProtKB-KW"/>
</dbReference>
<evidence type="ECO:0000256" key="10">
    <source>
        <dbReference type="ARBA" id="ARBA00023170"/>
    </source>
</evidence>
<dbReference type="Gene3D" id="1.20.1070.10">
    <property type="entry name" value="Rhodopsin 7-helix transmembrane proteins"/>
    <property type="match status" value="1"/>
</dbReference>
<evidence type="ECO:0000256" key="9">
    <source>
        <dbReference type="ARBA" id="ARBA00023157"/>
    </source>
</evidence>
<evidence type="ECO:0000256" key="7">
    <source>
        <dbReference type="ARBA" id="ARBA00023040"/>
    </source>
</evidence>
<keyword evidence="3 14" id="KW-0716">Sensory transduction</keyword>
<dbReference type="PROSITE" id="PS00237">
    <property type="entry name" value="G_PROTEIN_RECEP_F1_1"/>
    <property type="match status" value="1"/>
</dbReference>
<dbReference type="PROSITE" id="PS50262">
    <property type="entry name" value="G_PROTEIN_RECEP_F1_2"/>
    <property type="match status" value="1"/>
</dbReference>
<dbReference type="Ensembl" id="ENSOSIT00000012274.1">
    <property type="protein sequence ID" value="ENSOSIP00000011568.1"/>
    <property type="gene ID" value="ENSOSIG00000006894.1"/>
</dbReference>
<dbReference type="PRINTS" id="PR00245">
    <property type="entry name" value="OLFACTORYR"/>
</dbReference>
<accession>A0A8C7XEQ2</accession>
<sequence length="336" mass="38409">FFSATFFHQEKQSDWIVMFSNFSSETLLTLSSLGFSSIFVYPAFVFATLFYLIIVFCNLLVLTTIAVSKKLHKPMFILLFSLPVSDIVGATAFFPHLVFSIVTQNRLISSEACITQAFFVHFYGTGNLMFLTAMAYDRYMAICSPLKYNAVMNPQNLIRIICLIWFLNFALMFTLFMLLARFKFCRTNIADWYCNNPSLLKLVCSDITLNNYYGLFTIILNMGAPLILIVYTYAQILFTCVKTNNTNGRKKAIQTCSTHLVVFLVLQVNTTFTLISHRFENSSPFLRRALGVSVLIFPPFLDPLIYGLRTRELRHLSRPLGRRQGMPWTGRQSVAG</sequence>
<evidence type="ECO:0000256" key="12">
    <source>
        <dbReference type="ARBA" id="ARBA00023224"/>
    </source>
</evidence>
<dbReference type="Proteomes" id="UP000694383">
    <property type="component" value="Unplaced"/>
</dbReference>
<organism evidence="16 17">
    <name type="scientific">Oryzias sinensis</name>
    <name type="common">Chinese medaka</name>
    <dbReference type="NCBI Taxonomy" id="183150"/>
    <lineage>
        <taxon>Eukaryota</taxon>
        <taxon>Metazoa</taxon>
        <taxon>Chordata</taxon>
        <taxon>Craniata</taxon>
        <taxon>Vertebrata</taxon>
        <taxon>Euteleostomi</taxon>
        <taxon>Actinopterygii</taxon>
        <taxon>Neopterygii</taxon>
        <taxon>Teleostei</taxon>
        <taxon>Neoteleostei</taxon>
        <taxon>Acanthomorphata</taxon>
        <taxon>Ovalentaria</taxon>
        <taxon>Atherinomorphae</taxon>
        <taxon>Beloniformes</taxon>
        <taxon>Adrianichthyidae</taxon>
        <taxon>Oryziinae</taxon>
        <taxon>Oryzias</taxon>
    </lineage>
</organism>
<keyword evidence="12 13" id="KW-0807">Transducer</keyword>
<evidence type="ECO:0000256" key="2">
    <source>
        <dbReference type="ARBA" id="ARBA00022475"/>
    </source>
</evidence>
<reference evidence="16" key="2">
    <citation type="submission" date="2025-09" db="UniProtKB">
        <authorList>
            <consortium name="Ensembl"/>
        </authorList>
    </citation>
    <scope>IDENTIFICATION</scope>
</reference>
<feature type="transmembrane region" description="Helical" evidence="14">
    <location>
        <begin position="118"/>
        <end position="136"/>
    </location>
</feature>